<feature type="domain" description="C2H2-type" evidence="16">
    <location>
        <begin position="42"/>
        <end position="71"/>
    </location>
</feature>
<feature type="compositionally biased region" description="Low complexity" evidence="15">
    <location>
        <begin position="207"/>
        <end position="225"/>
    </location>
</feature>
<dbReference type="Proteomes" id="UP000001996">
    <property type="component" value="Unassembled WGS sequence"/>
</dbReference>
<dbReference type="OMA" id="NKDDRPY"/>
<feature type="region of interest" description="Disordered" evidence="15">
    <location>
        <begin position="305"/>
        <end position="352"/>
    </location>
</feature>
<evidence type="ECO:0000256" key="3">
    <source>
        <dbReference type="ARBA" id="ARBA00022723"/>
    </source>
</evidence>
<dbReference type="InterPro" id="IPR036236">
    <property type="entry name" value="Znf_C2H2_sf"/>
</dbReference>
<comment type="subcellular location">
    <subcellularLocation>
        <location evidence="1">Nucleus</location>
    </subcellularLocation>
</comment>
<dbReference type="EMBL" id="CH981528">
    <property type="protein sequence ID" value="EDK45955.1"/>
    <property type="molecule type" value="Genomic_DNA"/>
</dbReference>
<dbReference type="PROSITE" id="PS00028">
    <property type="entry name" value="ZINC_FINGER_C2H2_1"/>
    <property type="match status" value="2"/>
</dbReference>
<keyword evidence="7" id="KW-0805">Transcription regulation</keyword>
<name>A5E3E7_LODEL</name>
<gene>
    <name evidence="17" type="ORF">LELG_04134</name>
</gene>
<dbReference type="InterPro" id="IPR051007">
    <property type="entry name" value="creA/MIG_C2H2-ZnF"/>
</dbReference>
<dbReference type="HOGENOM" id="CLU_027078_0_0_1"/>
<dbReference type="PROSITE" id="PS50157">
    <property type="entry name" value="ZINC_FINGER_C2H2_2"/>
    <property type="match status" value="2"/>
</dbReference>
<feature type="compositionally biased region" description="Low complexity" evidence="15">
    <location>
        <begin position="312"/>
        <end position="323"/>
    </location>
</feature>
<evidence type="ECO:0000256" key="9">
    <source>
        <dbReference type="ARBA" id="ARBA00023163"/>
    </source>
</evidence>
<keyword evidence="8" id="KW-0238">DNA-binding</keyword>
<comment type="similarity">
    <text evidence="11">Belongs to the creA/MIG C2H2-type zinc-finger protein family.</text>
</comment>
<evidence type="ECO:0000313" key="17">
    <source>
        <dbReference type="EMBL" id="EDK45955.1"/>
    </source>
</evidence>
<sequence>MPPKEKKDKEDRPYKCTFCDKAFHRLEHQTRHIRTHTGEKPHACNFPGCSKKFSRSDELTRHRRIHNNPPVAQTRKRKNKNEQDMPFGVAVGAGGAGGAVYPRPIGVHPDQQLIILPNGPYATIAHGSTAIPFSIDRNGNHVYHQPLPVFYNTQTGTYVQPVINTQPQQISQPHPHPHPHQQQQQQQQPQQIQIQLQSSSPPPPPVSYQQQQQQQQQMPIHHQQQGPAVFSIPSSPTQSQHSHSTTTNIGSQSTSNLHLHPHTQSQPQPLMVSRTLSSDAIRQYNSQHKGSVSPPFPTRQQPLFAQHSHASQPQLQTHTQQLHPHPHTYQHQHPSIQKSESASSIESENQRVFSNTNSAAHSLGTSPDSFSSAMRPPASFSNLHEYFQKNGNISSNARQFNASSTSLSSLNGKIRSSNSSTNLAGFQRMTPIKPALSHTLLSRSTLNNNNG</sequence>
<dbReference type="InParanoid" id="A5E3E7"/>
<accession>A5E3E7</accession>
<keyword evidence="4" id="KW-0677">Repeat</keyword>
<evidence type="ECO:0000256" key="2">
    <source>
        <dbReference type="ARBA" id="ARBA00022491"/>
    </source>
</evidence>
<evidence type="ECO:0000256" key="6">
    <source>
        <dbReference type="ARBA" id="ARBA00022833"/>
    </source>
</evidence>
<feature type="region of interest" description="Disordered" evidence="15">
    <location>
        <begin position="167"/>
        <end position="269"/>
    </location>
</feature>
<feature type="compositionally biased region" description="Polar residues" evidence="15">
    <location>
        <begin position="248"/>
        <end position="269"/>
    </location>
</feature>
<keyword evidence="9" id="KW-0804">Transcription</keyword>
<dbReference type="GO" id="GO:0000433">
    <property type="term" value="P:carbon catabolite repression of transcription from RNA polymerase II promoter by glucose"/>
    <property type="evidence" value="ECO:0007669"/>
    <property type="project" value="TreeGrafter"/>
</dbReference>
<evidence type="ECO:0000256" key="13">
    <source>
        <dbReference type="ARBA" id="ARBA00068528"/>
    </source>
</evidence>
<dbReference type="GO" id="GO:0000978">
    <property type="term" value="F:RNA polymerase II cis-regulatory region sequence-specific DNA binding"/>
    <property type="evidence" value="ECO:0007669"/>
    <property type="project" value="TreeGrafter"/>
</dbReference>
<evidence type="ECO:0000256" key="7">
    <source>
        <dbReference type="ARBA" id="ARBA00023015"/>
    </source>
</evidence>
<feature type="compositionally biased region" description="Low complexity" evidence="15">
    <location>
        <begin position="233"/>
        <end position="247"/>
    </location>
</feature>
<dbReference type="AlphaFoldDB" id="A5E3E7"/>
<evidence type="ECO:0000256" key="8">
    <source>
        <dbReference type="ARBA" id="ARBA00023125"/>
    </source>
</evidence>
<protein>
    <recommendedName>
        <fullName evidence="13">Regulatory protein MIG1</fullName>
    </recommendedName>
</protein>
<dbReference type="PANTHER" id="PTHR47428:SF1">
    <property type="entry name" value="REGULATORY PROTEIN MIG1-RELATED"/>
    <property type="match status" value="1"/>
</dbReference>
<dbReference type="FunFam" id="3.30.160.60:FF:000152">
    <property type="entry name" value="DNA-binding protein creA"/>
    <property type="match status" value="1"/>
</dbReference>
<dbReference type="PANTHER" id="PTHR47428">
    <property type="entry name" value="REGULATORY PROTEIN MIG1-RELATED"/>
    <property type="match status" value="1"/>
</dbReference>
<dbReference type="InterPro" id="IPR013087">
    <property type="entry name" value="Znf_C2H2_type"/>
</dbReference>
<evidence type="ECO:0000256" key="14">
    <source>
        <dbReference type="PROSITE-ProRule" id="PRU00042"/>
    </source>
</evidence>
<dbReference type="STRING" id="379508.A5E3E7"/>
<comment type="function">
    <text evidence="12">Involved in glucose repression of glucose metabolism genes.</text>
</comment>
<feature type="compositionally biased region" description="Low complexity" evidence="15">
    <location>
        <begin position="180"/>
        <end position="199"/>
    </location>
</feature>
<evidence type="ECO:0000256" key="11">
    <source>
        <dbReference type="ARBA" id="ARBA00038023"/>
    </source>
</evidence>
<dbReference type="OrthoDB" id="654211at2759"/>
<dbReference type="GO" id="GO:0005737">
    <property type="term" value="C:cytoplasm"/>
    <property type="evidence" value="ECO:0007669"/>
    <property type="project" value="TreeGrafter"/>
</dbReference>
<keyword evidence="2" id="KW-0678">Repressor</keyword>
<evidence type="ECO:0000259" key="16">
    <source>
        <dbReference type="PROSITE" id="PS50157"/>
    </source>
</evidence>
<dbReference type="Gene3D" id="3.30.160.60">
    <property type="entry name" value="Classic Zinc Finger"/>
    <property type="match status" value="2"/>
</dbReference>
<dbReference type="GO" id="GO:0008270">
    <property type="term" value="F:zinc ion binding"/>
    <property type="evidence" value="ECO:0007669"/>
    <property type="project" value="UniProtKB-KW"/>
</dbReference>
<evidence type="ECO:0000256" key="4">
    <source>
        <dbReference type="ARBA" id="ARBA00022737"/>
    </source>
</evidence>
<evidence type="ECO:0000256" key="1">
    <source>
        <dbReference type="ARBA" id="ARBA00004123"/>
    </source>
</evidence>
<proteinExistence type="inferred from homology"/>
<dbReference type="GO" id="GO:0005634">
    <property type="term" value="C:nucleus"/>
    <property type="evidence" value="ECO:0007669"/>
    <property type="project" value="UniProtKB-SubCell"/>
</dbReference>
<keyword evidence="5 14" id="KW-0863">Zinc-finger</keyword>
<feature type="region of interest" description="Disordered" evidence="15">
    <location>
        <begin position="55"/>
        <end position="82"/>
    </location>
</feature>
<keyword evidence="6" id="KW-0862">Zinc</keyword>
<evidence type="ECO:0000256" key="10">
    <source>
        <dbReference type="ARBA" id="ARBA00023242"/>
    </source>
</evidence>
<dbReference type="SUPFAM" id="SSF57667">
    <property type="entry name" value="beta-beta-alpha zinc fingers"/>
    <property type="match status" value="1"/>
</dbReference>
<feature type="domain" description="C2H2-type" evidence="16">
    <location>
        <begin position="14"/>
        <end position="41"/>
    </location>
</feature>
<dbReference type="VEuPathDB" id="FungiDB:LELG_04134"/>
<evidence type="ECO:0000313" key="18">
    <source>
        <dbReference type="Proteomes" id="UP000001996"/>
    </source>
</evidence>
<evidence type="ECO:0000256" key="12">
    <source>
        <dbReference type="ARBA" id="ARBA00056233"/>
    </source>
</evidence>
<keyword evidence="18" id="KW-1185">Reference proteome</keyword>
<organism evidence="17 18">
    <name type="scientific">Lodderomyces elongisporus (strain ATCC 11503 / CBS 2605 / JCM 1781 / NBRC 1676 / NRRL YB-4239)</name>
    <name type="common">Yeast</name>
    <name type="synonym">Saccharomyces elongisporus</name>
    <dbReference type="NCBI Taxonomy" id="379508"/>
    <lineage>
        <taxon>Eukaryota</taxon>
        <taxon>Fungi</taxon>
        <taxon>Dikarya</taxon>
        <taxon>Ascomycota</taxon>
        <taxon>Saccharomycotina</taxon>
        <taxon>Pichiomycetes</taxon>
        <taxon>Debaryomycetaceae</taxon>
        <taxon>Candida/Lodderomyces clade</taxon>
        <taxon>Lodderomyces</taxon>
    </lineage>
</organism>
<dbReference type="FunFam" id="3.30.160.60:FF:000089">
    <property type="entry name" value="DNA-binding protein creA"/>
    <property type="match status" value="1"/>
</dbReference>
<dbReference type="Pfam" id="PF00096">
    <property type="entry name" value="zf-C2H2"/>
    <property type="match status" value="2"/>
</dbReference>
<feature type="compositionally biased region" description="Polar residues" evidence="15">
    <location>
        <begin position="335"/>
        <end position="352"/>
    </location>
</feature>
<evidence type="ECO:0000256" key="15">
    <source>
        <dbReference type="SAM" id="MobiDB-lite"/>
    </source>
</evidence>
<reference evidence="17 18" key="1">
    <citation type="journal article" date="2009" name="Nature">
        <title>Evolution of pathogenicity and sexual reproduction in eight Candida genomes.</title>
        <authorList>
            <person name="Butler G."/>
            <person name="Rasmussen M.D."/>
            <person name="Lin M.F."/>
            <person name="Santos M.A."/>
            <person name="Sakthikumar S."/>
            <person name="Munro C.A."/>
            <person name="Rheinbay E."/>
            <person name="Grabherr M."/>
            <person name="Forche A."/>
            <person name="Reedy J.L."/>
            <person name="Agrafioti I."/>
            <person name="Arnaud M.B."/>
            <person name="Bates S."/>
            <person name="Brown A.J."/>
            <person name="Brunke S."/>
            <person name="Costanzo M.C."/>
            <person name="Fitzpatrick D.A."/>
            <person name="de Groot P.W."/>
            <person name="Harris D."/>
            <person name="Hoyer L.L."/>
            <person name="Hube B."/>
            <person name="Klis F.M."/>
            <person name="Kodira C."/>
            <person name="Lennard N."/>
            <person name="Logue M.E."/>
            <person name="Martin R."/>
            <person name="Neiman A.M."/>
            <person name="Nikolaou E."/>
            <person name="Quail M.A."/>
            <person name="Quinn J."/>
            <person name="Santos M.C."/>
            <person name="Schmitzberger F.F."/>
            <person name="Sherlock G."/>
            <person name="Shah P."/>
            <person name="Silverstein K.A."/>
            <person name="Skrzypek M.S."/>
            <person name="Soll D."/>
            <person name="Staggs R."/>
            <person name="Stansfield I."/>
            <person name="Stumpf M.P."/>
            <person name="Sudbery P.E."/>
            <person name="Srikantha T."/>
            <person name="Zeng Q."/>
            <person name="Berman J."/>
            <person name="Berriman M."/>
            <person name="Heitman J."/>
            <person name="Gow N.A."/>
            <person name="Lorenz M.C."/>
            <person name="Birren B.W."/>
            <person name="Kellis M."/>
            <person name="Cuomo C.A."/>
        </authorList>
    </citation>
    <scope>NUCLEOTIDE SEQUENCE [LARGE SCALE GENOMIC DNA]</scope>
    <source>
        <strain evidence="18">ATCC 11503 / BCRC 21390 / CBS 2605 / JCM 1781 / NBRC 1676 / NRRL YB-4239</strain>
    </source>
</reference>
<keyword evidence="3" id="KW-0479">Metal-binding</keyword>
<dbReference type="SMART" id="SM00355">
    <property type="entry name" value="ZnF_C2H2"/>
    <property type="match status" value="2"/>
</dbReference>
<evidence type="ECO:0000256" key="5">
    <source>
        <dbReference type="ARBA" id="ARBA00022771"/>
    </source>
</evidence>
<dbReference type="eggNOG" id="KOG1721">
    <property type="taxonomic scope" value="Eukaryota"/>
</dbReference>
<keyword evidence="10" id="KW-0539">Nucleus</keyword>